<name>A0ABX8WUW2_9CYAN</name>
<proteinExistence type="predicted"/>
<dbReference type="Proteomes" id="UP000826540">
    <property type="component" value="Chromosome"/>
</dbReference>
<dbReference type="EMBL" id="CP080598">
    <property type="protein sequence ID" value="QYX30200.1"/>
    <property type="molecule type" value="Genomic_DNA"/>
</dbReference>
<evidence type="ECO:0000313" key="1">
    <source>
        <dbReference type="EMBL" id="QYX30200.1"/>
    </source>
</evidence>
<reference evidence="1 2" key="1">
    <citation type="journal article" date="2022" name="J. Am. Chem. Soc.">
        <title>Biosynthesis of Guanitoxin Enables Global Environmental Detection in Freshwater Cyanobacteria.</title>
        <authorList>
            <person name="Lima S.T."/>
            <person name="Fallon T.R."/>
            <person name="Cordoza J.L."/>
            <person name="Chekan J.R."/>
            <person name="Delbaje E."/>
            <person name="Hopiavuori A.R."/>
            <person name="Alvarenga D.O."/>
            <person name="Wood S.M."/>
            <person name="Luhavaya H."/>
            <person name="Baumgartner J.T."/>
            <person name="Dorr F.A."/>
            <person name="Etchegaray A."/>
            <person name="Pinto E."/>
            <person name="McKinnie S.M.K."/>
            <person name="Fiore M.F."/>
            <person name="Moore B.S."/>
        </authorList>
    </citation>
    <scope>NUCLEOTIDE SEQUENCE [LARGE SCALE GENOMIC DNA]</scope>
    <source>
        <strain evidence="1 2">ITEP-024</strain>
    </source>
</reference>
<protein>
    <submittedName>
        <fullName evidence="1">Uncharacterized protein</fullName>
    </submittedName>
</protein>
<sequence>MNVLLNLPKQAGRFHSRNLRSLEPFEHQYLGLFFILINQKLEKKASIDLWKRVLGK</sequence>
<accession>A0ABX8WUW2</accession>
<evidence type="ECO:0000313" key="2">
    <source>
        <dbReference type="Proteomes" id="UP000826540"/>
    </source>
</evidence>
<organism evidence="1 2">
    <name type="scientific">Sphaerospermopsis torques-reginae ITEP-024</name>
    <dbReference type="NCBI Taxonomy" id="984208"/>
    <lineage>
        <taxon>Bacteria</taxon>
        <taxon>Bacillati</taxon>
        <taxon>Cyanobacteriota</taxon>
        <taxon>Cyanophyceae</taxon>
        <taxon>Nostocales</taxon>
        <taxon>Aphanizomenonaceae</taxon>
        <taxon>Sphaerospermopsis</taxon>
        <taxon>Sphaerospermopsis torques-reginae</taxon>
    </lineage>
</organism>
<gene>
    <name evidence="1" type="ORF">K2F26_14760</name>
</gene>
<keyword evidence="2" id="KW-1185">Reference proteome</keyword>
<dbReference type="RefSeq" id="WP_220608432.1">
    <property type="nucleotide sequence ID" value="NZ_CP080598.1"/>
</dbReference>